<sequence length="397" mass="43910">MATRKVKPETENLSSAIDSILRERKMNRNALINAIEAALISAYKKNYGRNSDVRVTFDGRDVEITAQKSVVEEVQDPHTEITLEEAREIDPRYGLGDRIPVVVNPRDFGRIAAQTAKQVIVQHMREAERGVIYDEYIEKENEVLTAIVQSVESNDNVFVEIGRTEGILEASQRMPGEEIRPNDRLKVYVLNVSRSPRGPQITVSRTHPGLVKRLFELEVPEIRSGAVQIRAIAREAGYRTKMAVHSNDSMIDAVGSCVGPRGMRVENVVNELKTEKIDIIKWASDPAEYIANALNPARVIHVFVSDREKAARVVVPDNQLSLAIGKEGQNARLAAKLTGWKIDIKSQSQAEAAAMQLAEEAAAQEAQAAEAQEQEAAMDAAEAVDVAPETGEEEQEI</sequence>
<evidence type="ECO:0000259" key="9">
    <source>
        <dbReference type="PROSITE" id="PS50126"/>
    </source>
</evidence>
<gene>
    <name evidence="7 10" type="primary">nusA</name>
    <name evidence="10" type="ORF">IAA64_14345</name>
</gene>
<dbReference type="SMART" id="SM00322">
    <property type="entry name" value="KH"/>
    <property type="match status" value="2"/>
</dbReference>
<dbReference type="Gene3D" id="3.30.1480.10">
    <property type="entry name" value="NusA, N-terminal domain"/>
    <property type="match status" value="1"/>
</dbReference>
<evidence type="ECO:0000256" key="7">
    <source>
        <dbReference type="HAMAP-Rule" id="MF_00945"/>
    </source>
</evidence>
<dbReference type="PROSITE" id="PS50126">
    <property type="entry name" value="S1"/>
    <property type="match status" value="1"/>
</dbReference>
<keyword evidence="5 7" id="KW-0805">Transcription regulation</keyword>
<reference evidence="10" key="1">
    <citation type="submission" date="2020-10" db="EMBL/GenBank/DDBJ databases">
        <authorList>
            <person name="Gilroy R."/>
        </authorList>
    </citation>
    <scope>NUCLEOTIDE SEQUENCE</scope>
    <source>
        <strain evidence="10">CHK183-6373</strain>
    </source>
</reference>
<dbReference type="CDD" id="cd02134">
    <property type="entry name" value="KH-II_NusA_rpt1"/>
    <property type="match status" value="1"/>
</dbReference>
<dbReference type="InterPro" id="IPR013735">
    <property type="entry name" value="TF_NusA_N"/>
</dbReference>
<feature type="domain" description="S1 motif" evidence="9">
    <location>
        <begin position="141"/>
        <end position="206"/>
    </location>
</feature>
<evidence type="ECO:0000256" key="3">
    <source>
        <dbReference type="ARBA" id="ARBA00022814"/>
    </source>
</evidence>
<dbReference type="Gene3D" id="3.30.300.20">
    <property type="match status" value="2"/>
</dbReference>
<dbReference type="AlphaFoldDB" id="A0A9D1TDL8"/>
<protein>
    <recommendedName>
        <fullName evidence="7">Transcription termination/antitermination protein NusA</fullName>
    </recommendedName>
</protein>
<dbReference type="HAMAP" id="MF_00945_B">
    <property type="entry name" value="NusA_B"/>
    <property type="match status" value="1"/>
</dbReference>
<dbReference type="InterPro" id="IPR058582">
    <property type="entry name" value="KH_NusA_2nd"/>
</dbReference>
<dbReference type="GO" id="GO:0005829">
    <property type="term" value="C:cytosol"/>
    <property type="evidence" value="ECO:0007669"/>
    <property type="project" value="TreeGrafter"/>
</dbReference>
<dbReference type="PANTHER" id="PTHR22648">
    <property type="entry name" value="TRANSCRIPTION TERMINATION FACTOR NUSA"/>
    <property type="match status" value="1"/>
</dbReference>
<comment type="caution">
    <text evidence="10">The sequence shown here is derived from an EMBL/GenBank/DDBJ whole genome shotgun (WGS) entry which is preliminary data.</text>
</comment>
<dbReference type="PROSITE" id="PS50084">
    <property type="entry name" value="KH_TYPE_1"/>
    <property type="match status" value="1"/>
</dbReference>
<keyword evidence="1 7" id="KW-0806">Transcription termination</keyword>
<evidence type="ECO:0000256" key="5">
    <source>
        <dbReference type="ARBA" id="ARBA00023015"/>
    </source>
</evidence>
<dbReference type="GO" id="GO:0003700">
    <property type="term" value="F:DNA-binding transcription factor activity"/>
    <property type="evidence" value="ECO:0007669"/>
    <property type="project" value="InterPro"/>
</dbReference>
<evidence type="ECO:0000313" key="11">
    <source>
        <dbReference type="Proteomes" id="UP000886884"/>
    </source>
</evidence>
<dbReference type="InterPro" id="IPR030842">
    <property type="entry name" value="TF_NusA_bacterial"/>
</dbReference>
<dbReference type="Gene3D" id="2.40.50.140">
    <property type="entry name" value="Nucleic acid-binding proteins"/>
    <property type="match status" value="1"/>
</dbReference>
<dbReference type="Pfam" id="PF08529">
    <property type="entry name" value="NusA_N"/>
    <property type="match status" value="1"/>
</dbReference>
<dbReference type="GO" id="GO:0031564">
    <property type="term" value="P:transcription antitermination"/>
    <property type="evidence" value="ECO:0007669"/>
    <property type="project" value="UniProtKB-UniRule"/>
</dbReference>
<dbReference type="Pfam" id="PF13184">
    <property type="entry name" value="KH_NusA_1st"/>
    <property type="match status" value="1"/>
</dbReference>
<comment type="subcellular location">
    <subcellularLocation>
        <location evidence="7">Cytoplasm</location>
    </subcellularLocation>
</comment>
<dbReference type="InterPro" id="IPR025249">
    <property type="entry name" value="TF_NusA_KH_1st"/>
</dbReference>
<dbReference type="InterPro" id="IPR015946">
    <property type="entry name" value="KH_dom-like_a/b"/>
</dbReference>
<dbReference type="EMBL" id="DVOT01000256">
    <property type="protein sequence ID" value="HIV29139.1"/>
    <property type="molecule type" value="Genomic_DNA"/>
</dbReference>
<dbReference type="Proteomes" id="UP000886884">
    <property type="component" value="Unassembled WGS sequence"/>
</dbReference>
<name>A0A9D1TDL8_9FIRM</name>
<organism evidence="10 11">
    <name type="scientific">Candidatus Ornithocaccomicrobium faecavium</name>
    <dbReference type="NCBI Taxonomy" id="2840890"/>
    <lineage>
        <taxon>Bacteria</taxon>
        <taxon>Bacillati</taxon>
        <taxon>Bacillota</taxon>
        <taxon>Clostridia</taxon>
        <taxon>Candidatus Ornithocaccomicrobium</taxon>
    </lineage>
</organism>
<dbReference type="FunFam" id="3.30.300.20:FF:000005">
    <property type="entry name" value="Transcription termination/antitermination protein NusA"/>
    <property type="match status" value="1"/>
</dbReference>
<dbReference type="Pfam" id="PF00575">
    <property type="entry name" value="S1"/>
    <property type="match status" value="1"/>
</dbReference>
<dbReference type="PANTHER" id="PTHR22648:SF0">
    <property type="entry name" value="TRANSCRIPTION TERMINATION_ANTITERMINATION PROTEIN NUSA"/>
    <property type="match status" value="1"/>
</dbReference>
<comment type="subunit">
    <text evidence="7">Monomer. Binds directly to the core enzyme of the DNA-dependent RNA polymerase and to nascent RNA.</text>
</comment>
<dbReference type="InterPro" id="IPR004087">
    <property type="entry name" value="KH_dom"/>
</dbReference>
<dbReference type="Pfam" id="PF26594">
    <property type="entry name" value="KH_NusA_2nd"/>
    <property type="match status" value="1"/>
</dbReference>
<dbReference type="CDD" id="cd04455">
    <property type="entry name" value="S1_NusA"/>
    <property type="match status" value="1"/>
</dbReference>
<evidence type="ECO:0000256" key="2">
    <source>
        <dbReference type="ARBA" id="ARBA00022490"/>
    </source>
</evidence>
<proteinExistence type="inferred from homology"/>
<dbReference type="NCBIfam" id="TIGR01953">
    <property type="entry name" value="NusA"/>
    <property type="match status" value="1"/>
</dbReference>
<reference evidence="10" key="2">
    <citation type="journal article" date="2021" name="PeerJ">
        <title>Extensive microbial diversity within the chicken gut microbiome revealed by metagenomics and culture.</title>
        <authorList>
            <person name="Gilroy R."/>
            <person name="Ravi A."/>
            <person name="Getino M."/>
            <person name="Pursley I."/>
            <person name="Horton D.L."/>
            <person name="Alikhan N.F."/>
            <person name="Baker D."/>
            <person name="Gharbi K."/>
            <person name="Hall N."/>
            <person name="Watson M."/>
            <person name="Adriaenssens E.M."/>
            <person name="Foster-Nyarko E."/>
            <person name="Jarju S."/>
            <person name="Secka A."/>
            <person name="Antonio M."/>
            <person name="Oren A."/>
            <person name="Chaudhuri R.R."/>
            <person name="La Ragione R."/>
            <person name="Hildebrand F."/>
            <person name="Pallen M.J."/>
        </authorList>
    </citation>
    <scope>NUCLEOTIDE SEQUENCE</scope>
    <source>
        <strain evidence="10">CHK183-6373</strain>
    </source>
</reference>
<dbReference type="SUPFAM" id="SSF50249">
    <property type="entry name" value="Nucleic acid-binding proteins"/>
    <property type="match status" value="1"/>
</dbReference>
<dbReference type="FunFam" id="3.30.1480.10:FF:000002">
    <property type="entry name" value="Transcription termination/antitermination protein NusA"/>
    <property type="match status" value="1"/>
</dbReference>
<dbReference type="InterPro" id="IPR009019">
    <property type="entry name" value="KH_sf_prok-type"/>
</dbReference>
<dbReference type="InterPro" id="IPR036555">
    <property type="entry name" value="NusA_N_sf"/>
</dbReference>
<dbReference type="SMART" id="SM00316">
    <property type="entry name" value="S1"/>
    <property type="match status" value="1"/>
</dbReference>
<evidence type="ECO:0000256" key="6">
    <source>
        <dbReference type="ARBA" id="ARBA00023163"/>
    </source>
</evidence>
<dbReference type="InterPro" id="IPR010213">
    <property type="entry name" value="TF_NusA"/>
</dbReference>
<dbReference type="InterPro" id="IPR003029">
    <property type="entry name" value="S1_domain"/>
</dbReference>
<evidence type="ECO:0000313" key="10">
    <source>
        <dbReference type="EMBL" id="HIV29139.1"/>
    </source>
</evidence>
<dbReference type="SUPFAM" id="SSF69705">
    <property type="entry name" value="Transcription factor NusA, N-terminal domain"/>
    <property type="match status" value="1"/>
</dbReference>
<evidence type="ECO:0000256" key="4">
    <source>
        <dbReference type="ARBA" id="ARBA00022884"/>
    </source>
</evidence>
<keyword evidence="4 7" id="KW-0694">RNA-binding</keyword>
<comment type="function">
    <text evidence="7">Participates in both transcription termination and antitermination.</text>
</comment>
<keyword evidence="2 7" id="KW-0963">Cytoplasm</keyword>
<dbReference type="SUPFAM" id="SSF54814">
    <property type="entry name" value="Prokaryotic type KH domain (KH-domain type II)"/>
    <property type="match status" value="2"/>
</dbReference>
<keyword evidence="3 7" id="KW-0889">Transcription antitermination</keyword>
<dbReference type="GO" id="GO:0003723">
    <property type="term" value="F:RNA binding"/>
    <property type="evidence" value="ECO:0007669"/>
    <property type="project" value="UniProtKB-UniRule"/>
</dbReference>
<dbReference type="InterPro" id="IPR012340">
    <property type="entry name" value="NA-bd_OB-fold"/>
</dbReference>
<dbReference type="FunFam" id="3.30.300.20:FF:000002">
    <property type="entry name" value="Transcription termination/antitermination protein NusA"/>
    <property type="match status" value="1"/>
</dbReference>
<dbReference type="CDD" id="cd22529">
    <property type="entry name" value="KH-II_NusA_rpt2"/>
    <property type="match status" value="1"/>
</dbReference>
<dbReference type="GO" id="GO:0006353">
    <property type="term" value="P:DNA-templated transcription termination"/>
    <property type="evidence" value="ECO:0007669"/>
    <property type="project" value="UniProtKB-UniRule"/>
</dbReference>
<evidence type="ECO:0000256" key="1">
    <source>
        <dbReference type="ARBA" id="ARBA00022472"/>
    </source>
</evidence>
<keyword evidence="6 7" id="KW-0804">Transcription</keyword>
<accession>A0A9D1TDL8</accession>
<comment type="similarity">
    <text evidence="7">Belongs to the NusA family.</text>
</comment>
<feature type="compositionally biased region" description="Low complexity" evidence="8">
    <location>
        <begin position="364"/>
        <end position="387"/>
    </location>
</feature>
<evidence type="ECO:0000256" key="8">
    <source>
        <dbReference type="SAM" id="MobiDB-lite"/>
    </source>
</evidence>
<feature type="region of interest" description="Disordered" evidence="8">
    <location>
        <begin position="364"/>
        <end position="397"/>
    </location>
</feature>